<evidence type="ECO:0000313" key="2">
    <source>
        <dbReference type="WBParaSite" id="nRc.2.0.1.t00511-RA"/>
    </source>
</evidence>
<protein>
    <submittedName>
        <fullName evidence="2">Uncharacterized protein</fullName>
    </submittedName>
</protein>
<dbReference type="Proteomes" id="UP000887565">
    <property type="component" value="Unplaced"/>
</dbReference>
<dbReference type="AlphaFoldDB" id="A0A915HGS8"/>
<organism evidence="1 2">
    <name type="scientific">Romanomermis culicivorax</name>
    <name type="common">Nematode worm</name>
    <dbReference type="NCBI Taxonomy" id="13658"/>
    <lineage>
        <taxon>Eukaryota</taxon>
        <taxon>Metazoa</taxon>
        <taxon>Ecdysozoa</taxon>
        <taxon>Nematoda</taxon>
        <taxon>Enoplea</taxon>
        <taxon>Dorylaimia</taxon>
        <taxon>Mermithida</taxon>
        <taxon>Mermithoidea</taxon>
        <taxon>Mermithidae</taxon>
        <taxon>Romanomermis</taxon>
    </lineage>
</organism>
<dbReference type="WBParaSite" id="nRc.2.0.1.t00511-RA">
    <property type="protein sequence ID" value="nRc.2.0.1.t00511-RA"/>
    <property type="gene ID" value="nRc.2.0.1.g00511"/>
</dbReference>
<evidence type="ECO:0000313" key="1">
    <source>
        <dbReference type="Proteomes" id="UP000887565"/>
    </source>
</evidence>
<reference evidence="2" key="1">
    <citation type="submission" date="2022-11" db="UniProtKB">
        <authorList>
            <consortium name="WormBaseParasite"/>
        </authorList>
    </citation>
    <scope>IDENTIFICATION</scope>
</reference>
<accession>A0A915HGS8</accession>
<keyword evidence="1" id="KW-1185">Reference proteome</keyword>
<sequence>MKWWFPNQKEGDEGRLMSRDKPAQKGFYLEVKSVVLLYKSLDLGELNVYMQIEEAANCSTKKEGFYANRQTLKKRRSFLPVELRLIWKFFRRRLPLKRQPSQKKQQEAIKKHVIKTTEPAPIIISLMQCAFQ</sequence>
<proteinExistence type="predicted"/>
<name>A0A915HGS8_ROMCU</name>